<dbReference type="CDD" id="cd09871">
    <property type="entry name" value="PIN_MtVapC28-VapC30-like"/>
    <property type="match status" value="1"/>
</dbReference>
<dbReference type="InterPro" id="IPR022907">
    <property type="entry name" value="VapC_family"/>
</dbReference>
<dbReference type="GO" id="GO:0016787">
    <property type="term" value="F:hydrolase activity"/>
    <property type="evidence" value="ECO:0007669"/>
    <property type="project" value="UniProtKB-KW"/>
</dbReference>
<sequence length="133" mass="14605">MIIDTSAIIAIINREPESMALERALAADPAPKIGAPTRTEAGIVMLAKFGMRGRSLYERFLQEWSVLTIPFEPKHADIAVEAFQRFGKGRHAARLNLGDCHSYATAKIAGEPLLYIGDDFPQTDLPLVELSPN</sequence>
<evidence type="ECO:0000313" key="11">
    <source>
        <dbReference type="Proteomes" id="UP000581769"/>
    </source>
</evidence>
<protein>
    <recommendedName>
        <fullName evidence="8">Ribonuclease VapC</fullName>
        <shortName evidence="8">RNase VapC</shortName>
        <ecNumber evidence="8">3.1.-.-</ecNumber>
    </recommendedName>
    <alternativeName>
        <fullName evidence="8">Toxin VapC</fullName>
    </alternativeName>
</protein>
<comment type="function">
    <text evidence="8">Toxic component of a toxin-antitoxin (TA) system. An RNase.</text>
</comment>
<dbReference type="GO" id="GO:0004540">
    <property type="term" value="F:RNA nuclease activity"/>
    <property type="evidence" value="ECO:0007669"/>
    <property type="project" value="InterPro"/>
</dbReference>
<keyword evidence="4 8" id="KW-0479">Metal-binding</keyword>
<evidence type="ECO:0000256" key="3">
    <source>
        <dbReference type="ARBA" id="ARBA00022722"/>
    </source>
</evidence>
<dbReference type="SUPFAM" id="SSF88723">
    <property type="entry name" value="PIN domain-like"/>
    <property type="match status" value="1"/>
</dbReference>
<feature type="domain" description="PIN" evidence="9">
    <location>
        <begin position="1"/>
        <end position="124"/>
    </location>
</feature>
<keyword evidence="6 8" id="KW-0460">Magnesium</keyword>
<dbReference type="PANTHER" id="PTHR33653:SF1">
    <property type="entry name" value="RIBONUCLEASE VAPC2"/>
    <property type="match status" value="1"/>
</dbReference>
<keyword evidence="8" id="KW-0800">Toxin</keyword>
<dbReference type="EMBL" id="JACHMG010000001">
    <property type="protein sequence ID" value="MBB4682942.1"/>
    <property type="molecule type" value="Genomic_DNA"/>
</dbReference>
<dbReference type="PANTHER" id="PTHR33653">
    <property type="entry name" value="RIBONUCLEASE VAPC2"/>
    <property type="match status" value="1"/>
</dbReference>
<dbReference type="EC" id="3.1.-.-" evidence="8"/>
<dbReference type="GO" id="GO:0090729">
    <property type="term" value="F:toxin activity"/>
    <property type="evidence" value="ECO:0007669"/>
    <property type="project" value="UniProtKB-KW"/>
</dbReference>
<dbReference type="RefSeq" id="WP_184777185.1">
    <property type="nucleotide sequence ID" value="NZ_JACHMG010000001.1"/>
</dbReference>
<evidence type="ECO:0000256" key="5">
    <source>
        <dbReference type="ARBA" id="ARBA00022801"/>
    </source>
</evidence>
<comment type="similarity">
    <text evidence="7 8">Belongs to the PINc/VapC protein family.</text>
</comment>
<evidence type="ECO:0000259" key="9">
    <source>
        <dbReference type="Pfam" id="PF01850"/>
    </source>
</evidence>
<name>A0A840IP16_9PSEU</name>
<evidence type="ECO:0000256" key="6">
    <source>
        <dbReference type="ARBA" id="ARBA00022842"/>
    </source>
</evidence>
<keyword evidence="5 8" id="KW-0378">Hydrolase</keyword>
<evidence type="ECO:0000256" key="7">
    <source>
        <dbReference type="ARBA" id="ARBA00038093"/>
    </source>
</evidence>
<dbReference type="HAMAP" id="MF_00265">
    <property type="entry name" value="VapC_Nob1"/>
    <property type="match status" value="1"/>
</dbReference>
<comment type="cofactor">
    <cofactor evidence="1 8">
        <name>Mg(2+)</name>
        <dbReference type="ChEBI" id="CHEBI:18420"/>
    </cofactor>
</comment>
<proteinExistence type="inferred from homology"/>
<feature type="binding site" evidence="8">
    <location>
        <position position="99"/>
    </location>
    <ligand>
        <name>Mg(2+)</name>
        <dbReference type="ChEBI" id="CHEBI:18420"/>
    </ligand>
</feature>
<accession>A0A840IP16</accession>
<reference evidence="10 11" key="1">
    <citation type="submission" date="2020-08" db="EMBL/GenBank/DDBJ databases">
        <title>Sequencing the genomes of 1000 actinobacteria strains.</title>
        <authorList>
            <person name="Klenk H.-P."/>
        </authorList>
    </citation>
    <scope>NUCLEOTIDE SEQUENCE [LARGE SCALE GENOMIC DNA]</scope>
    <source>
        <strain evidence="10 11">DSM 45859</strain>
    </source>
</reference>
<keyword evidence="2 8" id="KW-1277">Toxin-antitoxin system</keyword>
<organism evidence="10 11">
    <name type="scientific">Amycolatopsis jiangsuensis</name>
    <dbReference type="NCBI Taxonomy" id="1181879"/>
    <lineage>
        <taxon>Bacteria</taxon>
        <taxon>Bacillati</taxon>
        <taxon>Actinomycetota</taxon>
        <taxon>Actinomycetes</taxon>
        <taxon>Pseudonocardiales</taxon>
        <taxon>Pseudonocardiaceae</taxon>
        <taxon>Amycolatopsis</taxon>
    </lineage>
</organism>
<comment type="caution">
    <text evidence="10">The sequence shown here is derived from an EMBL/GenBank/DDBJ whole genome shotgun (WGS) entry which is preliminary data.</text>
</comment>
<dbReference type="Gene3D" id="3.40.50.1010">
    <property type="entry name" value="5'-nuclease"/>
    <property type="match status" value="1"/>
</dbReference>
<dbReference type="Pfam" id="PF01850">
    <property type="entry name" value="PIN"/>
    <property type="match status" value="1"/>
</dbReference>
<keyword evidence="3 8" id="KW-0540">Nuclease</keyword>
<dbReference type="InterPro" id="IPR029060">
    <property type="entry name" value="PIN-like_dom_sf"/>
</dbReference>
<dbReference type="GO" id="GO:0000287">
    <property type="term" value="F:magnesium ion binding"/>
    <property type="evidence" value="ECO:0007669"/>
    <property type="project" value="UniProtKB-UniRule"/>
</dbReference>
<evidence type="ECO:0000256" key="8">
    <source>
        <dbReference type="HAMAP-Rule" id="MF_00265"/>
    </source>
</evidence>
<evidence type="ECO:0000256" key="4">
    <source>
        <dbReference type="ARBA" id="ARBA00022723"/>
    </source>
</evidence>
<evidence type="ECO:0000256" key="1">
    <source>
        <dbReference type="ARBA" id="ARBA00001946"/>
    </source>
</evidence>
<dbReference type="InterPro" id="IPR050556">
    <property type="entry name" value="Type_II_TA_system_RNase"/>
</dbReference>
<evidence type="ECO:0000256" key="2">
    <source>
        <dbReference type="ARBA" id="ARBA00022649"/>
    </source>
</evidence>
<gene>
    <name evidence="8" type="primary">vapC</name>
    <name evidence="10" type="ORF">BJY18_000427</name>
</gene>
<keyword evidence="11" id="KW-1185">Reference proteome</keyword>
<dbReference type="Proteomes" id="UP000581769">
    <property type="component" value="Unassembled WGS sequence"/>
</dbReference>
<evidence type="ECO:0000313" key="10">
    <source>
        <dbReference type="EMBL" id="MBB4682942.1"/>
    </source>
</evidence>
<dbReference type="InterPro" id="IPR002716">
    <property type="entry name" value="PIN_dom"/>
</dbReference>
<feature type="binding site" evidence="8">
    <location>
        <position position="4"/>
    </location>
    <ligand>
        <name>Mg(2+)</name>
        <dbReference type="ChEBI" id="CHEBI:18420"/>
    </ligand>
</feature>
<dbReference type="AlphaFoldDB" id="A0A840IP16"/>